<accession>S5W101</accession>
<reference evidence="2" key="1">
    <citation type="journal article" date="2013" name="J. Bacteriol.">
        <title>Roles of HynAB and Ech, the only two hydrogenases found in the model sulfate reducer Desulfovibrio gigas.</title>
        <authorList>
            <person name="Morais-Silva F.O."/>
            <person name="Santos C.I."/>
            <person name="Rodrigues R."/>
            <person name="Pereira I.A."/>
            <person name="Rodrigues-Pousada C."/>
        </authorList>
    </citation>
    <scope>NUCLEOTIDE SEQUENCE</scope>
    <source>
        <strain evidence="2">ATCC 19364</strain>
    </source>
</reference>
<feature type="domain" description="RsbT co-antagonist protein RsbRD N-terminal" evidence="1">
    <location>
        <begin position="13"/>
        <end position="150"/>
    </location>
</feature>
<evidence type="ECO:0000259" key="1">
    <source>
        <dbReference type="Pfam" id="PF14361"/>
    </source>
</evidence>
<dbReference type="AlphaFoldDB" id="S5W101"/>
<proteinExistence type="predicted"/>
<name>S5W101_MEGGA</name>
<organism evidence="2">
    <name type="scientific">Megalodesulfovibrio gigas</name>
    <name type="common">Desulfovibrio gigas</name>
    <dbReference type="NCBI Taxonomy" id="879"/>
    <lineage>
        <taxon>Bacteria</taxon>
        <taxon>Pseudomonadati</taxon>
        <taxon>Thermodesulfobacteriota</taxon>
        <taxon>Desulfovibrionia</taxon>
        <taxon>Desulfovibrionales</taxon>
        <taxon>Desulfovibrionaceae</taxon>
        <taxon>Megalodesulfovibrio</taxon>
    </lineage>
</organism>
<evidence type="ECO:0000313" key="2">
    <source>
        <dbReference type="EMBL" id="AGS82787.1"/>
    </source>
</evidence>
<dbReference type="OMA" id="FANPVGH"/>
<sequence length="181" mass="20415">MSFLALLRSDKNAIATAWRDAIYSTYPFDTAGFLRKGQDEFKNPVGVRTDAAVHALTKHLLEEKVLDDLDLDAALDELVRIRAVQDFTPAKAVGAIFLLKGVVRLHLSKVGKMKDHIEAVLRFESKVDSVALRAFDIYVKCRTQLYEMRLKEIKNRHAMLFRHAGLTADTAAEETPDSEQQ</sequence>
<protein>
    <recommendedName>
        <fullName evidence="1">RsbT co-antagonist protein RsbRD N-terminal domain-containing protein</fullName>
    </recommendedName>
</protein>
<dbReference type="InterPro" id="IPR025751">
    <property type="entry name" value="RsbRD_N_dom"/>
</dbReference>
<dbReference type="Pfam" id="PF14361">
    <property type="entry name" value="RsbRD_N"/>
    <property type="match status" value="1"/>
</dbReference>
<dbReference type="EMBL" id="KF113860">
    <property type="protein sequence ID" value="AGS82787.1"/>
    <property type="molecule type" value="Genomic_DNA"/>
</dbReference>